<name>A0A6A5S927_9PLEO</name>
<dbReference type="AlphaFoldDB" id="A0A6A5S927"/>
<feature type="region of interest" description="Disordered" evidence="1">
    <location>
        <begin position="669"/>
        <end position="709"/>
    </location>
</feature>
<gene>
    <name evidence="2" type="ORF">EJ02DRAFT_388195</name>
</gene>
<feature type="compositionally biased region" description="Basic and acidic residues" evidence="1">
    <location>
        <begin position="669"/>
        <end position="682"/>
    </location>
</feature>
<dbReference type="SUPFAM" id="SSF52047">
    <property type="entry name" value="RNI-like"/>
    <property type="match status" value="1"/>
</dbReference>
<dbReference type="InterPro" id="IPR032675">
    <property type="entry name" value="LRR_dom_sf"/>
</dbReference>
<dbReference type="Proteomes" id="UP000800038">
    <property type="component" value="Unassembled WGS sequence"/>
</dbReference>
<dbReference type="Gene3D" id="3.80.10.10">
    <property type="entry name" value="Ribonuclease Inhibitor"/>
    <property type="match status" value="1"/>
</dbReference>
<keyword evidence="3" id="KW-1185">Reference proteome</keyword>
<evidence type="ECO:0000313" key="2">
    <source>
        <dbReference type="EMBL" id="KAF1935968.1"/>
    </source>
</evidence>
<dbReference type="EMBL" id="ML976221">
    <property type="protein sequence ID" value="KAF1935968.1"/>
    <property type="molecule type" value="Genomic_DNA"/>
</dbReference>
<evidence type="ECO:0000256" key="1">
    <source>
        <dbReference type="SAM" id="MobiDB-lite"/>
    </source>
</evidence>
<dbReference type="OrthoDB" id="2305901at2759"/>
<sequence length="709" mass="79360">MAAAAMTAANRRVVSLILHHLSDMKYKDRRQRGPDQPVEFLEFRPTLVPSILVNKLWAEEGTSILWKRYPHLPALQAMAPDRRQWYANKVERLFVLGPPPESEADWAYLEGMQWPKLKILELEVDWKRHEQRVRTMLHAGLEHLEFLAPQSGSSQYIAGSVLPALFAPCANLRTIHFGPDALDHQDPVHSQELIELLESSQSIVDVRVINTGFIGKDTLFRRLSQRPGLEALEIDLEPGLQLLPSLSGTITLPSPFASLRRLHLMCYPEIALALPVHLRLVEHVQIDMARIPNQLRHESDMRVLDDILSELAQCPELRSLRVNVGQLALDFPSAVSRPSLSGMALVKLASGCHNLQEFHLLASEPAAIDGSMVSSRHFDAFCRNLPHLKSLSLKLHPQTAFDLESTALRSLGRYCARLETLRLKVSLQLPSLQLHRVAPPEPPTADHVLFQDLVGADGALQSLSIAINGCQPEASYGVENYASSTSSTTSTEPCFQHLVHLAFARPQSILSIASDTYTISSNSQSSSIVDPLVEEDLVKLWAESLSSHFPRLEVLEAWSDWTGQDNESLSYFLPLEESLASMWEFLSGVEQDLWEDARDFDEPYIEIMSRDGYREERFSFDSHTTGDDWEMASLINEFPVEEDADGSAYLEPYHDEPEGMITPGGMLGNDKEGFFQHADPKHTKASTAEPEADDLHAINDGKLSSSRTT</sequence>
<organism evidence="2 3">
    <name type="scientific">Clathrospora elynae</name>
    <dbReference type="NCBI Taxonomy" id="706981"/>
    <lineage>
        <taxon>Eukaryota</taxon>
        <taxon>Fungi</taxon>
        <taxon>Dikarya</taxon>
        <taxon>Ascomycota</taxon>
        <taxon>Pezizomycotina</taxon>
        <taxon>Dothideomycetes</taxon>
        <taxon>Pleosporomycetidae</taxon>
        <taxon>Pleosporales</taxon>
        <taxon>Diademaceae</taxon>
        <taxon>Clathrospora</taxon>
    </lineage>
</organism>
<protein>
    <submittedName>
        <fullName evidence="2">Uncharacterized protein</fullName>
    </submittedName>
</protein>
<reference evidence="2" key="1">
    <citation type="journal article" date="2020" name="Stud. Mycol.">
        <title>101 Dothideomycetes genomes: a test case for predicting lifestyles and emergence of pathogens.</title>
        <authorList>
            <person name="Haridas S."/>
            <person name="Albert R."/>
            <person name="Binder M."/>
            <person name="Bloem J."/>
            <person name="Labutti K."/>
            <person name="Salamov A."/>
            <person name="Andreopoulos B."/>
            <person name="Baker S."/>
            <person name="Barry K."/>
            <person name="Bills G."/>
            <person name="Bluhm B."/>
            <person name="Cannon C."/>
            <person name="Castanera R."/>
            <person name="Culley D."/>
            <person name="Daum C."/>
            <person name="Ezra D."/>
            <person name="Gonzalez J."/>
            <person name="Henrissat B."/>
            <person name="Kuo A."/>
            <person name="Liang C."/>
            <person name="Lipzen A."/>
            <person name="Lutzoni F."/>
            <person name="Magnuson J."/>
            <person name="Mondo S."/>
            <person name="Nolan M."/>
            <person name="Ohm R."/>
            <person name="Pangilinan J."/>
            <person name="Park H.-J."/>
            <person name="Ramirez L."/>
            <person name="Alfaro M."/>
            <person name="Sun H."/>
            <person name="Tritt A."/>
            <person name="Yoshinaga Y."/>
            <person name="Zwiers L.-H."/>
            <person name="Turgeon B."/>
            <person name="Goodwin S."/>
            <person name="Spatafora J."/>
            <person name="Crous P."/>
            <person name="Grigoriev I."/>
        </authorList>
    </citation>
    <scope>NUCLEOTIDE SEQUENCE</scope>
    <source>
        <strain evidence="2">CBS 161.51</strain>
    </source>
</reference>
<evidence type="ECO:0000313" key="3">
    <source>
        <dbReference type="Proteomes" id="UP000800038"/>
    </source>
</evidence>
<proteinExistence type="predicted"/>
<accession>A0A6A5S927</accession>